<dbReference type="PANTHER" id="PTHR43401">
    <property type="entry name" value="L-THREONINE 3-DEHYDROGENASE"/>
    <property type="match status" value="1"/>
</dbReference>
<dbReference type="SUPFAM" id="SSF51735">
    <property type="entry name" value="NAD(P)-binding Rossmann-fold domains"/>
    <property type="match status" value="1"/>
</dbReference>
<sequence length="335" mass="36616">MQVAVYYNNNDIRLEERPKPKIKAGELLVKVMSSGICGTDVMEWYRVKKAPRILGHEIAGEIVESLSDKYQVGQRVFVSHHVPCDNCKYCLAGNQTACDTLHQGNYDPGGYSDFVRIPRINVEKGTYVLPDSVSYDEGTMIEPLACVVRGQRVIDVKARQTVLVLGSGLSGLQHILLAKLKGAAVIATDINDYRLKKAREFGADRVINAREKLAVKADRVIVCTGALAAVEQAFSCVDKKGIILLFAIPNKNIELPTADFWRNELAIISSYGAAPADLAEALELITTKKINVAGLITHRLPLKDIQKGFKIVAAAGESLKVVLEPQTKNVGIFAS</sequence>
<dbReference type="Pfam" id="PF08240">
    <property type="entry name" value="ADH_N"/>
    <property type="match status" value="1"/>
</dbReference>
<evidence type="ECO:0000256" key="1">
    <source>
        <dbReference type="ARBA" id="ARBA00023002"/>
    </source>
</evidence>
<dbReference type="InterPro" id="IPR050129">
    <property type="entry name" value="Zn_alcohol_dh"/>
</dbReference>
<dbReference type="PANTHER" id="PTHR43401:SF2">
    <property type="entry name" value="L-THREONINE 3-DEHYDROGENASE"/>
    <property type="match status" value="1"/>
</dbReference>
<comment type="caution">
    <text evidence="4">The sequence shown here is derived from an EMBL/GenBank/DDBJ whole genome shotgun (WGS) entry which is preliminary data.</text>
</comment>
<dbReference type="AlphaFoldDB" id="A0A1F4RCY9"/>
<evidence type="ECO:0000313" key="4">
    <source>
        <dbReference type="EMBL" id="OGC06055.1"/>
    </source>
</evidence>
<dbReference type="InterPro" id="IPR013154">
    <property type="entry name" value="ADH-like_N"/>
</dbReference>
<accession>A0A1F4RCY9</accession>
<reference evidence="4 5" key="1">
    <citation type="journal article" date="2016" name="Nat. Commun.">
        <title>Thousands of microbial genomes shed light on interconnected biogeochemical processes in an aquifer system.</title>
        <authorList>
            <person name="Anantharaman K."/>
            <person name="Brown C.T."/>
            <person name="Hug L.A."/>
            <person name="Sharon I."/>
            <person name="Castelle C.J."/>
            <person name="Probst A.J."/>
            <person name="Thomas B.C."/>
            <person name="Singh A."/>
            <person name="Wilkins M.J."/>
            <person name="Karaoz U."/>
            <person name="Brodie E.L."/>
            <person name="Williams K.H."/>
            <person name="Hubbard S.S."/>
            <person name="Banfield J.F."/>
        </authorList>
    </citation>
    <scope>NUCLEOTIDE SEQUENCE [LARGE SCALE GENOMIC DNA]</scope>
</reference>
<dbReference type="GO" id="GO:0016491">
    <property type="term" value="F:oxidoreductase activity"/>
    <property type="evidence" value="ECO:0007669"/>
    <property type="project" value="UniProtKB-KW"/>
</dbReference>
<dbReference type="Pfam" id="PF00107">
    <property type="entry name" value="ADH_zinc_N"/>
    <property type="match status" value="1"/>
</dbReference>
<dbReference type="SUPFAM" id="SSF50129">
    <property type="entry name" value="GroES-like"/>
    <property type="match status" value="1"/>
</dbReference>
<gene>
    <name evidence="4" type="ORF">A3H38_04215</name>
</gene>
<dbReference type="InterPro" id="IPR013149">
    <property type="entry name" value="ADH-like_C"/>
</dbReference>
<evidence type="ECO:0000259" key="2">
    <source>
        <dbReference type="Pfam" id="PF00107"/>
    </source>
</evidence>
<evidence type="ECO:0000313" key="5">
    <source>
        <dbReference type="Proteomes" id="UP000176938"/>
    </source>
</evidence>
<dbReference type="Gene3D" id="3.90.180.10">
    <property type="entry name" value="Medium-chain alcohol dehydrogenases, catalytic domain"/>
    <property type="match status" value="1"/>
</dbReference>
<name>A0A1F4RCY9_UNCSA</name>
<dbReference type="Proteomes" id="UP000176938">
    <property type="component" value="Unassembled WGS sequence"/>
</dbReference>
<dbReference type="EMBL" id="METP01000029">
    <property type="protein sequence ID" value="OGC06055.1"/>
    <property type="molecule type" value="Genomic_DNA"/>
</dbReference>
<dbReference type="InterPro" id="IPR036291">
    <property type="entry name" value="NAD(P)-bd_dom_sf"/>
</dbReference>
<feature type="domain" description="Alcohol dehydrogenase-like C-terminal" evidence="2">
    <location>
        <begin position="171"/>
        <end position="286"/>
    </location>
</feature>
<organism evidence="4 5">
    <name type="scientific">candidate division WOR-1 bacterium RIFCSPLOWO2_02_FULL_46_20</name>
    <dbReference type="NCBI Taxonomy" id="1802567"/>
    <lineage>
        <taxon>Bacteria</taxon>
        <taxon>Bacillati</taxon>
        <taxon>Saganbacteria</taxon>
    </lineage>
</organism>
<protein>
    <submittedName>
        <fullName evidence="4">Alcohol dehydrogenase</fullName>
    </submittedName>
</protein>
<dbReference type="Gene3D" id="3.40.50.720">
    <property type="entry name" value="NAD(P)-binding Rossmann-like Domain"/>
    <property type="match status" value="1"/>
</dbReference>
<keyword evidence="1" id="KW-0560">Oxidoreductase</keyword>
<proteinExistence type="predicted"/>
<feature type="domain" description="Alcohol dehydrogenase-like N-terminal" evidence="3">
    <location>
        <begin position="24"/>
        <end position="121"/>
    </location>
</feature>
<evidence type="ECO:0000259" key="3">
    <source>
        <dbReference type="Pfam" id="PF08240"/>
    </source>
</evidence>
<dbReference type="InterPro" id="IPR011032">
    <property type="entry name" value="GroES-like_sf"/>
</dbReference>